<reference evidence="2 3" key="1">
    <citation type="submission" date="2023-01" db="EMBL/GenBank/DDBJ databases">
        <authorList>
            <person name="Whitehead M."/>
        </authorList>
    </citation>
    <scope>NUCLEOTIDE SEQUENCE [LARGE SCALE GENOMIC DNA]</scope>
</reference>
<dbReference type="AlphaFoldDB" id="A0AAV0VWG0"/>
<dbReference type="Proteomes" id="UP001160148">
    <property type="component" value="Unassembled WGS sequence"/>
</dbReference>
<evidence type="ECO:0000313" key="2">
    <source>
        <dbReference type="EMBL" id="CAI6348606.1"/>
    </source>
</evidence>
<sequence>MGLFIFLIFWESLDARVSYSISCLSALFITAVAATIPLHQINRHRSVESLCIVGGGRRLRAFHSQTSRAGSDRWCGGRRTGGGGDVELVAVMVVR</sequence>
<evidence type="ECO:0000256" key="1">
    <source>
        <dbReference type="SAM" id="SignalP"/>
    </source>
</evidence>
<proteinExistence type="predicted"/>
<accession>A0AAV0VWG0</accession>
<dbReference type="EMBL" id="CARXXK010000001">
    <property type="protein sequence ID" value="CAI6348606.1"/>
    <property type="molecule type" value="Genomic_DNA"/>
</dbReference>
<keyword evidence="1" id="KW-0732">Signal</keyword>
<gene>
    <name evidence="2" type="ORF">MEUPH1_LOCUS5266</name>
</gene>
<feature type="chain" id="PRO_5043762798" evidence="1">
    <location>
        <begin position="16"/>
        <end position="95"/>
    </location>
</feature>
<keyword evidence="3" id="KW-1185">Reference proteome</keyword>
<evidence type="ECO:0000313" key="3">
    <source>
        <dbReference type="Proteomes" id="UP001160148"/>
    </source>
</evidence>
<feature type="signal peptide" evidence="1">
    <location>
        <begin position="1"/>
        <end position="15"/>
    </location>
</feature>
<comment type="caution">
    <text evidence="2">The sequence shown here is derived from an EMBL/GenBank/DDBJ whole genome shotgun (WGS) entry which is preliminary data.</text>
</comment>
<organism evidence="2 3">
    <name type="scientific">Macrosiphum euphorbiae</name>
    <name type="common">potato aphid</name>
    <dbReference type="NCBI Taxonomy" id="13131"/>
    <lineage>
        <taxon>Eukaryota</taxon>
        <taxon>Metazoa</taxon>
        <taxon>Ecdysozoa</taxon>
        <taxon>Arthropoda</taxon>
        <taxon>Hexapoda</taxon>
        <taxon>Insecta</taxon>
        <taxon>Pterygota</taxon>
        <taxon>Neoptera</taxon>
        <taxon>Paraneoptera</taxon>
        <taxon>Hemiptera</taxon>
        <taxon>Sternorrhyncha</taxon>
        <taxon>Aphidomorpha</taxon>
        <taxon>Aphidoidea</taxon>
        <taxon>Aphididae</taxon>
        <taxon>Macrosiphini</taxon>
        <taxon>Macrosiphum</taxon>
    </lineage>
</organism>
<protein>
    <submittedName>
        <fullName evidence="2">Uncharacterized protein</fullName>
    </submittedName>
</protein>
<name>A0AAV0VWG0_9HEMI</name>